<gene>
    <name evidence="1" type="ORF">SAMN02745724_03619</name>
</gene>
<accession>A0A1I1PW33</accession>
<dbReference type="EMBL" id="FOLO01000035">
    <property type="protein sequence ID" value="SFD13975.1"/>
    <property type="molecule type" value="Genomic_DNA"/>
</dbReference>
<name>A0A1I1PW33_9GAMM</name>
<sequence>MEQQITIKELRKNLKMWGRFWRSKETIQGFATTSINERSDQTFSNRNHSENIFVPHMIEALTHKMSQLRPECIRALRARYIHEAPLKEAAILLGFESKRSAEFWLVKAEREMLSQM</sequence>
<evidence type="ECO:0000313" key="2">
    <source>
        <dbReference type="Proteomes" id="UP000198862"/>
    </source>
</evidence>
<proteinExistence type="predicted"/>
<evidence type="ECO:0008006" key="3">
    <source>
        <dbReference type="Google" id="ProtNLM"/>
    </source>
</evidence>
<evidence type="ECO:0000313" key="1">
    <source>
        <dbReference type="EMBL" id="SFD13975.1"/>
    </source>
</evidence>
<dbReference type="STRING" id="1123010.SAMN02745724_03619"/>
<reference evidence="1 2" key="1">
    <citation type="submission" date="2016-10" db="EMBL/GenBank/DDBJ databases">
        <authorList>
            <person name="de Groot N.N."/>
        </authorList>
    </citation>
    <scope>NUCLEOTIDE SEQUENCE [LARGE SCALE GENOMIC DNA]</scope>
    <source>
        <strain evidence="1 2">DSM 6059</strain>
    </source>
</reference>
<dbReference type="Proteomes" id="UP000198862">
    <property type="component" value="Unassembled WGS sequence"/>
</dbReference>
<protein>
    <recommendedName>
        <fullName evidence="3">Phage antitermination protein Q</fullName>
    </recommendedName>
</protein>
<dbReference type="RefSeq" id="WP_245763857.1">
    <property type="nucleotide sequence ID" value="NZ_FOLO01000035.1"/>
</dbReference>
<organism evidence="1 2">
    <name type="scientific">Pseudoalteromonas denitrificans DSM 6059</name>
    <dbReference type="NCBI Taxonomy" id="1123010"/>
    <lineage>
        <taxon>Bacteria</taxon>
        <taxon>Pseudomonadati</taxon>
        <taxon>Pseudomonadota</taxon>
        <taxon>Gammaproteobacteria</taxon>
        <taxon>Alteromonadales</taxon>
        <taxon>Pseudoalteromonadaceae</taxon>
        <taxon>Pseudoalteromonas</taxon>
    </lineage>
</organism>
<keyword evidence="2" id="KW-1185">Reference proteome</keyword>
<dbReference type="AlphaFoldDB" id="A0A1I1PW33"/>